<gene>
    <name evidence="1" type="ORF">F0U60_29340</name>
</gene>
<evidence type="ECO:0000313" key="2">
    <source>
        <dbReference type="Proteomes" id="UP001611383"/>
    </source>
</evidence>
<dbReference type="InterPro" id="IPR008972">
    <property type="entry name" value="Cupredoxin"/>
</dbReference>
<organism evidence="1 2">
    <name type="scientific">Archangium minus</name>
    <dbReference type="NCBI Taxonomy" id="83450"/>
    <lineage>
        <taxon>Bacteria</taxon>
        <taxon>Pseudomonadati</taxon>
        <taxon>Myxococcota</taxon>
        <taxon>Myxococcia</taxon>
        <taxon>Myxococcales</taxon>
        <taxon>Cystobacterineae</taxon>
        <taxon>Archangiaceae</taxon>
        <taxon>Archangium</taxon>
    </lineage>
</organism>
<dbReference type="Gene3D" id="2.60.40.420">
    <property type="entry name" value="Cupredoxins - blue copper proteins"/>
    <property type="match status" value="1"/>
</dbReference>
<protein>
    <recommendedName>
        <fullName evidence="3">Lipoprotein</fullName>
    </recommendedName>
</protein>
<dbReference type="RefSeq" id="WP_395804504.1">
    <property type="nucleotide sequence ID" value="NZ_CP043494.1"/>
</dbReference>
<dbReference type="Proteomes" id="UP001611383">
    <property type="component" value="Chromosome"/>
</dbReference>
<reference evidence="1 2" key="1">
    <citation type="submission" date="2019-08" db="EMBL/GenBank/DDBJ databases">
        <title>Archangium and Cystobacter genomes.</title>
        <authorList>
            <person name="Chen I.-C.K."/>
            <person name="Wielgoss S."/>
        </authorList>
    </citation>
    <scope>NUCLEOTIDE SEQUENCE [LARGE SCALE GENOMIC DNA]</scope>
    <source>
        <strain evidence="1 2">Cbm 6</strain>
    </source>
</reference>
<dbReference type="SUPFAM" id="SSF49503">
    <property type="entry name" value="Cupredoxins"/>
    <property type="match status" value="1"/>
</dbReference>
<evidence type="ECO:0008006" key="3">
    <source>
        <dbReference type="Google" id="ProtNLM"/>
    </source>
</evidence>
<proteinExistence type="predicted"/>
<dbReference type="EMBL" id="CP043494">
    <property type="protein sequence ID" value="WNG47777.1"/>
    <property type="molecule type" value="Genomic_DNA"/>
</dbReference>
<accession>A0ABY9WXC3</accession>
<name>A0ABY9WXC3_9BACT</name>
<evidence type="ECO:0000313" key="1">
    <source>
        <dbReference type="EMBL" id="WNG47777.1"/>
    </source>
</evidence>
<keyword evidence="2" id="KW-1185">Reference proteome</keyword>
<sequence>MRARLLCFVLCLSACKGPLPEDFRPVQESATGEPRFLVSLNRITAGRYRAIAPTCIGQRYFVNAPGTPIGPVPGSTPVRPGQIVEFRNYQPDVPTNVTSLSAPASLFSPNLVRPYNIRIEGKETFSYWRYAFPEPGTYEYFDTNMGQPGRQIVDSYYGTVTYIGESNAPKAVVCVDPQGCVASAECLAGTAPAGTVCCSCVGVCCDGPEDGHCAEDKICLRGRCVDEETGE</sequence>